<sequence length="615" mass="70382">MKNDRGTFIEISEFHSGSQQGGIRVSEGRRGVGWAYFEKELRRFFLNEQSSSMSSSVMGRQRREKVSINSGKERDLGKRIDNSLPAVEIHRRKSQAHLLVDAPRPTRRCEFKWKPHLKTLHITVSEGNESKLDVVDQRLIRNLWGNVYVGWEALSVVNTTRGIILMWDKRVLEKIDAHIGEYSVSCQWRSLDDGFVWTRVLVSADWEEHFPNVCQKLLPRPIFDHSPLLVESGGMARGRSAFKFENMWLKEDGFLDKIQGKKGVMADIGRLDEQEFQGVLSDEERVQKDHLRAEWDGLAHLDEISWCQKSQESKVWRPDVDGMPFATIGEADCRLLERTFDKEELLGRMGFGSKWQGWIRACISIVRFSVLVNGSPAGFFGSSRGLRQGDPLSPLLFLLMVEILKQLMYIRLVLSCFEAATGLRVNLSKSEMVPIVDVGNLAILADILCCRIGQFPMNYLVCSPIAKGGLGIRLLVPLNRALLGKWLWRFGVEENRLWKRVVASRHGVINGGWCTCQDGSWWHLRKNGRFDIRSFYDALRDSPHVVFPWKSIWHTKAPRRVRFFVWSATWNKILTCDNLSKRGAAIQLVEWVGPSLIRCLESSSFVFDVDCLEGA</sequence>
<dbReference type="PANTHER" id="PTHR33116">
    <property type="entry name" value="REVERSE TRANSCRIPTASE ZINC-BINDING DOMAIN-CONTAINING PROTEIN-RELATED-RELATED"/>
    <property type="match status" value="1"/>
</dbReference>
<dbReference type="Pfam" id="PF13966">
    <property type="entry name" value="zf-RVT"/>
    <property type="match status" value="1"/>
</dbReference>
<protein>
    <recommendedName>
        <fullName evidence="1">Reverse transcriptase zinc-binding domain-containing protein</fullName>
    </recommendedName>
</protein>
<feature type="domain" description="Reverse transcriptase zinc-binding" evidence="1">
    <location>
        <begin position="530"/>
        <end position="586"/>
    </location>
</feature>
<proteinExistence type="predicted"/>
<dbReference type="PANTHER" id="PTHR33116:SF78">
    <property type="entry name" value="OS12G0587133 PROTEIN"/>
    <property type="match status" value="1"/>
</dbReference>
<gene>
    <name evidence="2" type="ORF">FSB_LOCUS43547</name>
</gene>
<accession>A0A2N9HUF8</accession>
<name>A0A2N9HUF8_FAGSY</name>
<dbReference type="InterPro" id="IPR026960">
    <property type="entry name" value="RVT-Znf"/>
</dbReference>
<evidence type="ECO:0000313" key="2">
    <source>
        <dbReference type="EMBL" id="SPD15665.1"/>
    </source>
</evidence>
<dbReference type="AlphaFoldDB" id="A0A2N9HUF8"/>
<dbReference type="EMBL" id="OIVN01004135">
    <property type="protein sequence ID" value="SPD15665.1"/>
    <property type="molecule type" value="Genomic_DNA"/>
</dbReference>
<evidence type="ECO:0000259" key="1">
    <source>
        <dbReference type="Pfam" id="PF13966"/>
    </source>
</evidence>
<reference evidence="2" key="1">
    <citation type="submission" date="2018-02" db="EMBL/GenBank/DDBJ databases">
        <authorList>
            <person name="Cohen D.B."/>
            <person name="Kent A.D."/>
        </authorList>
    </citation>
    <scope>NUCLEOTIDE SEQUENCE</scope>
</reference>
<organism evidence="2">
    <name type="scientific">Fagus sylvatica</name>
    <name type="common">Beechnut</name>
    <dbReference type="NCBI Taxonomy" id="28930"/>
    <lineage>
        <taxon>Eukaryota</taxon>
        <taxon>Viridiplantae</taxon>
        <taxon>Streptophyta</taxon>
        <taxon>Embryophyta</taxon>
        <taxon>Tracheophyta</taxon>
        <taxon>Spermatophyta</taxon>
        <taxon>Magnoliopsida</taxon>
        <taxon>eudicotyledons</taxon>
        <taxon>Gunneridae</taxon>
        <taxon>Pentapetalae</taxon>
        <taxon>rosids</taxon>
        <taxon>fabids</taxon>
        <taxon>Fagales</taxon>
        <taxon>Fagaceae</taxon>
        <taxon>Fagus</taxon>
    </lineage>
</organism>